<sequence>MLFPFSNMVARNILIIAVQFIVLQDVFSNKIPAPTSRKAWEGRAETGLMKLSENDSDTSEVGHIDSVGMEKSAFRQRRIHTNNPYYGGGYKYHYPQQDYGNEYGQQDYPFSGQRYGGNSLFYGYYGQPHNVYGQRNGLEILDKK</sequence>
<reference evidence="2" key="1">
    <citation type="journal article" date="2023" name="IScience">
        <title>Live-bearing cockroach genome reveals convergent evolutionary mechanisms linked to viviparity in insects and beyond.</title>
        <authorList>
            <person name="Fouks B."/>
            <person name="Harrison M.C."/>
            <person name="Mikhailova A.A."/>
            <person name="Marchal E."/>
            <person name="English S."/>
            <person name="Carruthers M."/>
            <person name="Jennings E.C."/>
            <person name="Chiamaka E.L."/>
            <person name="Frigard R.A."/>
            <person name="Pippel M."/>
            <person name="Attardo G.M."/>
            <person name="Benoit J.B."/>
            <person name="Bornberg-Bauer E."/>
            <person name="Tobe S.S."/>
        </authorList>
    </citation>
    <scope>NUCLEOTIDE SEQUENCE</scope>
    <source>
        <strain evidence="2">Stay&amp;Tobe</strain>
    </source>
</reference>
<gene>
    <name evidence="2" type="ORF">L9F63_019276</name>
</gene>
<dbReference type="AlphaFoldDB" id="A0AAD7ZUY9"/>
<proteinExistence type="predicted"/>
<protein>
    <submittedName>
        <fullName evidence="2">Uncharacterized protein</fullName>
    </submittedName>
</protein>
<name>A0AAD7ZUY9_DIPPU</name>
<evidence type="ECO:0000313" key="2">
    <source>
        <dbReference type="EMBL" id="KAJ9587196.1"/>
    </source>
</evidence>
<keyword evidence="3" id="KW-1185">Reference proteome</keyword>
<organism evidence="2 3">
    <name type="scientific">Diploptera punctata</name>
    <name type="common">Pacific beetle cockroach</name>
    <dbReference type="NCBI Taxonomy" id="6984"/>
    <lineage>
        <taxon>Eukaryota</taxon>
        <taxon>Metazoa</taxon>
        <taxon>Ecdysozoa</taxon>
        <taxon>Arthropoda</taxon>
        <taxon>Hexapoda</taxon>
        <taxon>Insecta</taxon>
        <taxon>Pterygota</taxon>
        <taxon>Neoptera</taxon>
        <taxon>Polyneoptera</taxon>
        <taxon>Dictyoptera</taxon>
        <taxon>Blattodea</taxon>
        <taxon>Blaberoidea</taxon>
        <taxon>Blaberidae</taxon>
        <taxon>Diplopterinae</taxon>
        <taxon>Diploptera</taxon>
    </lineage>
</organism>
<accession>A0AAD7ZUY9</accession>
<dbReference type="EMBL" id="JASPKZ010006468">
    <property type="protein sequence ID" value="KAJ9587196.1"/>
    <property type="molecule type" value="Genomic_DNA"/>
</dbReference>
<dbReference type="Proteomes" id="UP001233999">
    <property type="component" value="Unassembled WGS sequence"/>
</dbReference>
<keyword evidence="1" id="KW-0732">Signal</keyword>
<feature type="signal peptide" evidence="1">
    <location>
        <begin position="1"/>
        <end position="28"/>
    </location>
</feature>
<evidence type="ECO:0000313" key="3">
    <source>
        <dbReference type="Proteomes" id="UP001233999"/>
    </source>
</evidence>
<feature type="chain" id="PRO_5042191008" evidence="1">
    <location>
        <begin position="29"/>
        <end position="144"/>
    </location>
</feature>
<reference evidence="2" key="2">
    <citation type="submission" date="2023-05" db="EMBL/GenBank/DDBJ databases">
        <authorList>
            <person name="Fouks B."/>
        </authorList>
    </citation>
    <scope>NUCLEOTIDE SEQUENCE</scope>
    <source>
        <strain evidence="2">Stay&amp;Tobe</strain>
        <tissue evidence="2">Testes</tissue>
    </source>
</reference>
<comment type="caution">
    <text evidence="2">The sequence shown here is derived from an EMBL/GenBank/DDBJ whole genome shotgun (WGS) entry which is preliminary data.</text>
</comment>
<evidence type="ECO:0000256" key="1">
    <source>
        <dbReference type="SAM" id="SignalP"/>
    </source>
</evidence>